<evidence type="ECO:0000259" key="5">
    <source>
        <dbReference type="PROSITE" id="PS51063"/>
    </source>
</evidence>
<comment type="caution">
    <text evidence="6">The sequence shown here is derived from an EMBL/GenBank/DDBJ whole genome shotgun (WGS) entry which is preliminary data.</text>
</comment>
<organism evidence="6 7">
    <name type="scientific">Paracoccus sulfuroxidans</name>
    <dbReference type="NCBI Taxonomy" id="384678"/>
    <lineage>
        <taxon>Bacteria</taxon>
        <taxon>Pseudomonadati</taxon>
        <taxon>Pseudomonadota</taxon>
        <taxon>Alphaproteobacteria</taxon>
        <taxon>Rhodobacterales</taxon>
        <taxon>Paracoccaceae</taxon>
        <taxon>Paracoccus</taxon>
    </lineage>
</organism>
<feature type="domain" description="Cyclic nucleotide-binding" evidence="4">
    <location>
        <begin position="19"/>
        <end position="122"/>
    </location>
</feature>
<name>A0A562NKT0_9RHOB</name>
<dbReference type="SMART" id="SM00419">
    <property type="entry name" value="HTH_CRP"/>
    <property type="match status" value="1"/>
</dbReference>
<dbReference type="EMBL" id="VLKU01000008">
    <property type="protein sequence ID" value="TWI32819.1"/>
    <property type="molecule type" value="Genomic_DNA"/>
</dbReference>
<evidence type="ECO:0000256" key="3">
    <source>
        <dbReference type="ARBA" id="ARBA00023163"/>
    </source>
</evidence>
<dbReference type="Gene3D" id="2.60.120.10">
    <property type="entry name" value="Jelly Rolls"/>
    <property type="match status" value="1"/>
</dbReference>
<dbReference type="Proteomes" id="UP000316225">
    <property type="component" value="Unassembled WGS sequence"/>
</dbReference>
<dbReference type="PANTHER" id="PTHR24567:SF26">
    <property type="entry name" value="REGULATORY PROTEIN YEIL"/>
    <property type="match status" value="1"/>
</dbReference>
<dbReference type="PANTHER" id="PTHR24567">
    <property type="entry name" value="CRP FAMILY TRANSCRIPTIONAL REGULATORY PROTEIN"/>
    <property type="match status" value="1"/>
</dbReference>
<proteinExistence type="predicted"/>
<dbReference type="Pfam" id="PF00027">
    <property type="entry name" value="cNMP_binding"/>
    <property type="match status" value="1"/>
</dbReference>
<reference evidence="6 7" key="1">
    <citation type="journal article" date="2015" name="Stand. Genomic Sci.">
        <title>Genomic Encyclopedia of Bacterial and Archaeal Type Strains, Phase III: the genomes of soil and plant-associated and newly described type strains.</title>
        <authorList>
            <person name="Whitman W.B."/>
            <person name="Woyke T."/>
            <person name="Klenk H.P."/>
            <person name="Zhou Y."/>
            <person name="Lilburn T.G."/>
            <person name="Beck B.J."/>
            <person name="De Vos P."/>
            <person name="Vandamme P."/>
            <person name="Eisen J.A."/>
            <person name="Garrity G."/>
            <person name="Hugenholtz P."/>
            <person name="Kyrpides N.C."/>
        </authorList>
    </citation>
    <scope>NUCLEOTIDE SEQUENCE [LARGE SCALE GENOMIC DNA]</scope>
    <source>
        <strain evidence="6 7">CGMCC 1.5364</strain>
    </source>
</reference>
<dbReference type="GO" id="GO:0005829">
    <property type="term" value="C:cytosol"/>
    <property type="evidence" value="ECO:0007669"/>
    <property type="project" value="TreeGrafter"/>
</dbReference>
<dbReference type="InterPro" id="IPR014710">
    <property type="entry name" value="RmlC-like_jellyroll"/>
</dbReference>
<dbReference type="SUPFAM" id="SSF51206">
    <property type="entry name" value="cAMP-binding domain-like"/>
    <property type="match status" value="1"/>
</dbReference>
<dbReference type="PROSITE" id="PS51063">
    <property type="entry name" value="HTH_CRP_2"/>
    <property type="match status" value="1"/>
</dbReference>
<dbReference type="InterPro" id="IPR050397">
    <property type="entry name" value="Env_Response_Regulators"/>
</dbReference>
<evidence type="ECO:0000256" key="2">
    <source>
        <dbReference type="ARBA" id="ARBA00023125"/>
    </source>
</evidence>
<evidence type="ECO:0000259" key="4">
    <source>
        <dbReference type="PROSITE" id="PS50042"/>
    </source>
</evidence>
<accession>A0A562NKT0</accession>
<dbReference type="GO" id="GO:0003700">
    <property type="term" value="F:DNA-binding transcription factor activity"/>
    <property type="evidence" value="ECO:0007669"/>
    <property type="project" value="TreeGrafter"/>
</dbReference>
<keyword evidence="7" id="KW-1185">Reference proteome</keyword>
<dbReference type="InterPro" id="IPR018490">
    <property type="entry name" value="cNMP-bd_dom_sf"/>
</dbReference>
<gene>
    <name evidence="6" type="ORF">IQ24_02695</name>
</gene>
<keyword evidence="1" id="KW-0805">Transcription regulation</keyword>
<dbReference type="Pfam" id="PF13545">
    <property type="entry name" value="HTH_Crp_2"/>
    <property type="match status" value="1"/>
</dbReference>
<dbReference type="InterPro" id="IPR036390">
    <property type="entry name" value="WH_DNA-bd_sf"/>
</dbReference>
<dbReference type="SUPFAM" id="SSF46785">
    <property type="entry name" value="Winged helix' DNA-binding domain"/>
    <property type="match status" value="1"/>
</dbReference>
<feature type="domain" description="HTH crp-type" evidence="5">
    <location>
        <begin position="153"/>
        <end position="225"/>
    </location>
</feature>
<keyword evidence="2" id="KW-0238">DNA-binding</keyword>
<evidence type="ECO:0000256" key="1">
    <source>
        <dbReference type="ARBA" id="ARBA00023015"/>
    </source>
</evidence>
<protein>
    <submittedName>
        <fullName evidence="6">CRP-like cAMP-binding protein</fullName>
    </submittedName>
</protein>
<dbReference type="InterPro" id="IPR012318">
    <property type="entry name" value="HTH_CRP"/>
</dbReference>
<evidence type="ECO:0000313" key="6">
    <source>
        <dbReference type="EMBL" id="TWI32819.1"/>
    </source>
</evidence>
<dbReference type="GO" id="GO:0003677">
    <property type="term" value="F:DNA binding"/>
    <property type="evidence" value="ECO:0007669"/>
    <property type="project" value="UniProtKB-KW"/>
</dbReference>
<sequence length="235" mass="25848">MDGDAESARKRLILISGGRLDVLSADSQRLLLDAGQTRSYQTGEFTHHIGDPLGGVHGVLTGSFGVHGQNLTEGIVMGHIFRSGDWFGEGPIVRQRRRMLTFRAMEHSTTLYIPLPALERLMQGPGNLMAFLMDLVAHNSELATHAISDLLIRRADKRIAAVLLRVTGHHDDSRVATPVECAVTQLDLAEMANASRHTINTVLKRFEQSGWIRVGYGHIAVLDAAALRRFLIAEN</sequence>
<dbReference type="AlphaFoldDB" id="A0A562NKT0"/>
<dbReference type="Gene3D" id="1.10.10.10">
    <property type="entry name" value="Winged helix-like DNA-binding domain superfamily/Winged helix DNA-binding domain"/>
    <property type="match status" value="1"/>
</dbReference>
<dbReference type="InterPro" id="IPR000595">
    <property type="entry name" value="cNMP-bd_dom"/>
</dbReference>
<dbReference type="PROSITE" id="PS50042">
    <property type="entry name" value="CNMP_BINDING_3"/>
    <property type="match status" value="1"/>
</dbReference>
<evidence type="ECO:0000313" key="7">
    <source>
        <dbReference type="Proteomes" id="UP000316225"/>
    </source>
</evidence>
<keyword evidence="3" id="KW-0804">Transcription</keyword>
<dbReference type="InterPro" id="IPR036388">
    <property type="entry name" value="WH-like_DNA-bd_sf"/>
</dbReference>
<dbReference type="CDD" id="cd00038">
    <property type="entry name" value="CAP_ED"/>
    <property type="match status" value="1"/>
</dbReference>